<sequence>MGNPRGVRPQRAALADLPSLKPQPTAAERAAEVIRDGIFEGRFMPGTPLPETDLADALGISRNTVREAFRTLQAEHLLDYEVNKGVSVRRLTPADAADIYRIREILELSSLDLITSTPAELDTALLTAAVAEGRHAADNGDWVAVGTANLRFHAQIVALQGSPRLDEFFQRVMTEMRLGFLAVADPRSLHEPYLDLNGRICAAVCAGQLAEAREMLRHYLHTARGEIVAAVTPA</sequence>
<evidence type="ECO:0000256" key="3">
    <source>
        <dbReference type="ARBA" id="ARBA00023163"/>
    </source>
</evidence>
<proteinExistence type="predicted"/>
<dbReference type="SMART" id="SM00895">
    <property type="entry name" value="FCD"/>
    <property type="match status" value="1"/>
</dbReference>
<keyword evidence="2" id="KW-0238">DNA-binding</keyword>
<evidence type="ECO:0000256" key="2">
    <source>
        <dbReference type="ARBA" id="ARBA00023125"/>
    </source>
</evidence>
<dbReference type="EMBL" id="BONJ01000001">
    <property type="protein sequence ID" value="GIG12484.1"/>
    <property type="molecule type" value="Genomic_DNA"/>
</dbReference>
<dbReference type="SMART" id="SM00345">
    <property type="entry name" value="HTH_GNTR"/>
    <property type="match status" value="1"/>
</dbReference>
<dbReference type="PANTHER" id="PTHR43537">
    <property type="entry name" value="TRANSCRIPTIONAL REGULATOR, GNTR FAMILY"/>
    <property type="match status" value="1"/>
</dbReference>
<keyword evidence="3" id="KW-0804">Transcription</keyword>
<evidence type="ECO:0000313" key="6">
    <source>
        <dbReference type="Proteomes" id="UP000660339"/>
    </source>
</evidence>
<dbReference type="GO" id="GO:0003700">
    <property type="term" value="F:DNA-binding transcription factor activity"/>
    <property type="evidence" value="ECO:0007669"/>
    <property type="project" value="InterPro"/>
</dbReference>
<keyword evidence="6" id="KW-1185">Reference proteome</keyword>
<dbReference type="Pfam" id="PF00392">
    <property type="entry name" value="GntR"/>
    <property type="match status" value="1"/>
</dbReference>
<dbReference type="CDD" id="cd07377">
    <property type="entry name" value="WHTH_GntR"/>
    <property type="match status" value="1"/>
</dbReference>
<dbReference type="Gene3D" id="1.20.120.530">
    <property type="entry name" value="GntR ligand-binding domain-like"/>
    <property type="match status" value="1"/>
</dbReference>
<dbReference type="InterPro" id="IPR036388">
    <property type="entry name" value="WH-like_DNA-bd_sf"/>
</dbReference>
<dbReference type="PRINTS" id="PR00035">
    <property type="entry name" value="HTHGNTR"/>
</dbReference>
<evidence type="ECO:0000256" key="1">
    <source>
        <dbReference type="ARBA" id="ARBA00023015"/>
    </source>
</evidence>
<gene>
    <name evidence="5" type="ORF">Cme02nite_08160</name>
</gene>
<accession>A0A8J3PDA8</accession>
<dbReference type="SUPFAM" id="SSF46785">
    <property type="entry name" value="Winged helix' DNA-binding domain"/>
    <property type="match status" value="1"/>
</dbReference>
<keyword evidence="1" id="KW-0805">Transcription regulation</keyword>
<dbReference type="AlphaFoldDB" id="A0A8J3PDA8"/>
<evidence type="ECO:0000313" key="5">
    <source>
        <dbReference type="EMBL" id="GIG12484.1"/>
    </source>
</evidence>
<protein>
    <submittedName>
        <fullName evidence="5">GntR family transcriptional regulator</fullName>
    </submittedName>
</protein>
<feature type="domain" description="HTH gntR-type" evidence="4">
    <location>
        <begin position="24"/>
        <end position="91"/>
    </location>
</feature>
<dbReference type="Proteomes" id="UP000660339">
    <property type="component" value="Unassembled WGS sequence"/>
</dbReference>
<dbReference type="PROSITE" id="PS50949">
    <property type="entry name" value="HTH_GNTR"/>
    <property type="match status" value="1"/>
</dbReference>
<reference evidence="5" key="1">
    <citation type="submission" date="2021-01" db="EMBL/GenBank/DDBJ databases">
        <title>Whole genome shotgun sequence of Catellatospora methionotrophica NBRC 14553.</title>
        <authorList>
            <person name="Komaki H."/>
            <person name="Tamura T."/>
        </authorList>
    </citation>
    <scope>NUCLEOTIDE SEQUENCE</scope>
    <source>
        <strain evidence="5">NBRC 14553</strain>
    </source>
</reference>
<dbReference type="RefSeq" id="WP_166385109.1">
    <property type="nucleotide sequence ID" value="NZ_BAAATT010000033.1"/>
</dbReference>
<organism evidence="5 6">
    <name type="scientific">Catellatospora methionotrophica</name>
    <dbReference type="NCBI Taxonomy" id="121620"/>
    <lineage>
        <taxon>Bacteria</taxon>
        <taxon>Bacillati</taxon>
        <taxon>Actinomycetota</taxon>
        <taxon>Actinomycetes</taxon>
        <taxon>Micromonosporales</taxon>
        <taxon>Micromonosporaceae</taxon>
        <taxon>Catellatospora</taxon>
    </lineage>
</organism>
<dbReference type="InterPro" id="IPR000524">
    <property type="entry name" value="Tscrpt_reg_HTH_GntR"/>
</dbReference>
<dbReference type="InterPro" id="IPR036390">
    <property type="entry name" value="WH_DNA-bd_sf"/>
</dbReference>
<dbReference type="GO" id="GO:0003677">
    <property type="term" value="F:DNA binding"/>
    <property type="evidence" value="ECO:0007669"/>
    <property type="project" value="UniProtKB-KW"/>
</dbReference>
<dbReference type="Gene3D" id="1.10.10.10">
    <property type="entry name" value="Winged helix-like DNA-binding domain superfamily/Winged helix DNA-binding domain"/>
    <property type="match status" value="1"/>
</dbReference>
<dbReference type="InterPro" id="IPR011711">
    <property type="entry name" value="GntR_C"/>
</dbReference>
<name>A0A8J3PDA8_9ACTN</name>
<dbReference type="PANTHER" id="PTHR43537:SF45">
    <property type="entry name" value="GNTR FAMILY REGULATORY PROTEIN"/>
    <property type="match status" value="1"/>
</dbReference>
<dbReference type="InterPro" id="IPR008920">
    <property type="entry name" value="TF_FadR/GntR_C"/>
</dbReference>
<evidence type="ECO:0000259" key="4">
    <source>
        <dbReference type="PROSITE" id="PS50949"/>
    </source>
</evidence>
<dbReference type="SUPFAM" id="SSF48008">
    <property type="entry name" value="GntR ligand-binding domain-like"/>
    <property type="match status" value="1"/>
</dbReference>
<comment type="caution">
    <text evidence="5">The sequence shown here is derived from an EMBL/GenBank/DDBJ whole genome shotgun (WGS) entry which is preliminary data.</text>
</comment>
<dbReference type="Pfam" id="PF07729">
    <property type="entry name" value="FCD"/>
    <property type="match status" value="1"/>
</dbReference>